<gene>
    <name evidence="7" type="primary">asnS</name>
    <name evidence="9" type="ORF">EGM88_11475</name>
</gene>
<organism evidence="9 10">
    <name type="scientific">Aureibaculum marinum</name>
    <dbReference type="NCBI Taxonomy" id="2487930"/>
    <lineage>
        <taxon>Bacteria</taxon>
        <taxon>Pseudomonadati</taxon>
        <taxon>Bacteroidota</taxon>
        <taxon>Flavobacteriia</taxon>
        <taxon>Flavobacteriales</taxon>
        <taxon>Flavobacteriaceae</taxon>
        <taxon>Aureibaculum</taxon>
    </lineage>
</organism>
<dbReference type="InterPro" id="IPR045864">
    <property type="entry name" value="aa-tRNA-synth_II/BPL/LPL"/>
</dbReference>
<dbReference type="NCBIfam" id="NF003037">
    <property type="entry name" value="PRK03932.1"/>
    <property type="match status" value="1"/>
</dbReference>
<comment type="subunit">
    <text evidence="7">Homodimer.</text>
</comment>
<comment type="subcellular location">
    <subcellularLocation>
        <location evidence="7">Cytoplasm</location>
    </subcellularLocation>
</comment>
<keyword evidence="5 7" id="KW-0648">Protein biosynthesis</keyword>
<dbReference type="Gene3D" id="2.40.50.140">
    <property type="entry name" value="Nucleic acid-binding proteins"/>
    <property type="match status" value="1"/>
</dbReference>
<comment type="catalytic activity">
    <reaction evidence="7">
        <text>tRNA(Asn) + L-asparagine + ATP = L-asparaginyl-tRNA(Asn) + AMP + diphosphate + H(+)</text>
        <dbReference type="Rhea" id="RHEA:11180"/>
        <dbReference type="Rhea" id="RHEA-COMP:9659"/>
        <dbReference type="Rhea" id="RHEA-COMP:9674"/>
        <dbReference type="ChEBI" id="CHEBI:15378"/>
        <dbReference type="ChEBI" id="CHEBI:30616"/>
        <dbReference type="ChEBI" id="CHEBI:33019"/>
        <dbReference type="ChEBI" id="CHEBI:58048"/>
        <dbReference type="ChEBI" id="CHEBI:78442"/>
        <dbReference type="ChEBI" id="CHEBI:78515"/>
        <dbReference type="ChEBI" id="CHEBI:456215"/>
        <dbReference type="EC" id="6.1.1.22"/>
    </reaction>
</comment>
<dbReference type="OrthoDB" id="9762036at2"/>
<evidence type="ECO:0000256" key="6">
    <source>
        <dbReference type="ARBA" id="ARBA00023146"/>
    </source>
</evidence>
<protein>
    <recommendedName>
        <fullName evidence="7">Asparagine--tRNA ligase</fullName>
        <ecNumber evidence="7">6.1.1.22</ecNumber>
    </recommendedName>
    <alternativeName>
        <fullName evidence="7">Asparaginyl-tRNA synthetase</fullName>
        <shortName evidence="7">AsnRS</shortName>
    </alternativeName>
</protein>
<dbReference type="Proteomes" id="UP000270856">
    <property type="component" value="Unassembled WGS sequence"/>
</dbReference>
<dbReference type="PRINTS" id="PR01042">
    <property type="entry name" value="TRNASYNTHASP"/>
</dbReference>
<dbReference type="GO" id="GO:0004816">
    <property type="term" value="F:asparagine-tRNA ligase activity"/>
    <property type="evidence" value="ECO:0007669"/>
    <property type="project" value="UniProtKB-UniRule"/>
</dbReference>
<dbReference type="GO" id="GO:0005737">
    <property type="term" value="C:cytoplasm"/>
    <property type="evidence" value="ECO:0007669"/>
    <property type="project" value="UniProtKB-SubCell"/>
</dbReference>
<evidence type="ECO:0000256" key="2">
    <source>
        <dbReference type="ARBA" id="ARBA00022598"/>
    </source>
</evidence>
<keyword evidence="3 7" id="KW-0547">Nucleotide-binding</keyword>
<keyword evidence="2 7" id="KW-0436">Ligase</keyword>
<accession>A0A3N4NHI6</accession>
<dbReference type="CDD" id="cd04318">
    <property type="entry name" value="EcAsnRS_like_N"/>
    <property type="match status" value="1"/>
</dbReference>
<dbReference type="InterPro" id="IPR006195">
    <property type="entry name" value="aa-tRNA-synth_II"/>
</dbReference>
<evidence type="ECO:0000313" key="9">
    <source>
        <dbReference type="EMBL" id="RPD95834.1"/>
    </source>
</evidence>
<keyword evidence="6 7" id="KW-0030">Aminoacyl-tRNA synthetase</keyword>
<dbReference type="EC" id="6.1.1.22" evidence="7"/>
<evidence type="ECO:0000256" key="7">
    <source>
        <dbReference type="HAMAP-Rule" id="MF_00534"/>
    </source>
</evidence>
<keyword evidence="7" id="KW-0963">Cytoplasm</keyword>
<dbReference type="GO" id="GO:0006421">
    <property type="term" value="P:asparaginyl-tRNA aminoacylation"/>
    <property type="evidence" value="ECO:0007669"/>
    <property type="project" value="UniProtKB-UniRule"/>
</dbReference>
<dbReference type="InterPro" id="IPR002312">
    <property type="entry name" value="Asp/Asn-tRNA-synth_IIb"/>
</dbReference>
<keyword evidence="4 7" id="KW-0067">ATP-binding</keyword>
<name>A0A3N4NHI6_9FLAO</name>
<proteinExistence type="inferred from homology"/>
<evidence type="ECO:0000313" key="10">
    <source>
        <dbReference type="Proteomes" id="UP000270856"/>
    </source>
</evidence>
<dbReference type="GO" id="GO:0005524">
    <property type="term" value="F:ATP binding"/>
    <property type="evidence" value="ECO:0007669"/>
    <property type="project" value="UniProtKB-UniRule"/>
</dbReference>
<reference evidence="9 10" key="1">
    <citation type="submission" date="2018-11" db="EMBL/GenBank/DDBJ databases">
        <title>Aureibaculum marinum gen. nov., sp. nov., a member of the family Flavobacteriaceae isolated from the Bohai Sea.</title>
        <authorList>
            <person name="Ji X."/>
        </authorList>
    </citation>
    <scope>NUCLEOTIDE SEQUENCE [LARGE SCALE GENOMIC DNA]</scope>
    <source>
        <strain evidence="9 10">BH-SD17</strain>
    </source>
</reference>
<comment type="caution">
    <text evidence="9">The sequence shown here is derived from an EMBL/GenBank/DDBJ whole genome shotgun (WGS) entry which is preliminary data.</text>
</comment>
<dbReference type="SUPFAM" id="SSF50249">
    <property type="entry name" value="Nucleic acid-binding proteins"/>
    <property type="match status" value="1"/>
</dbReference>
<dbReference type="HAMAP" id="MF_00534">
    <property type="entry name" value="Asn_tRNA_synth"/>
    <property type="match status" value="1"/>
</dbReference>
<dbReference type="PANTHER" id="PTHR22594:SF34">
    <property type="entry name" value="ASPARAGINE--TRNA LIGASE, MITOCHONDRIAL-RELATED"/>
    <property type="match status" value="1"/>
</dbReference>
<comment type="similarity">
    <text evidence="1 7">Belongs to the class-II aminoacyl-tRNA synthetase family.</text>
</comment>
<feature type="domain" description="Aminoacyl-transfer RNA synthetases class-II family profile" evidence="8">
    <location>
        <begin position="130"/>
        <end position="466"/>
    </location>
</feature>
<dbReference type="PANTHER" id="PTHR22594">
    <property type="entry name" value="ASPARTYL/LYSYL-TRNA SYNTHETASE"/>
    <property type="match status" value="1"/>
</dbReference>
<dbReference type="CDD" id="cd00776">
    <property type="entry name" value="AsxRS_core"/>
    <property type="match status" value="1"/>
</dbReference>
<evidence type="ECO:0000256" key="1">
    <source>
        <dbReference type="ARBA" id="ARBA00008226"/>
    </source>
</evidence>
<dbReference type="Pfam" id="PF01336">
    <property type="entry name" value="tRNA_anti-codon"/>
    <property type="match status" value="1"/>
</dbReference>
<dbReference type="FunFam" id="3.30.930.10:FF:000016">
    <property type="entry name" value="Asparagine--tRNA ligase"/>
    <property type="match status" value="1"/>
</dbReference>
<dbReference type="NCBIfam" id="TIGR00457">
    <property type="entry name" value="asnS"/>
    <property type="match status" value="1"/>
</dbReference>
<evidence type="ECO:0000256" key="4">
    <source>
        <dbReference type="ARBA" id="ARBA00022840"/>
    </source>
</evidence>
<evidence type="ECO:0000259" key="8">
    <source>
        <dbReference type="PROSITE" id="PS50862"/>
    </source>
</evidence>
<dbReference type="RefSeq" id="WP_123898428.1">
    <property type="nucleotide sequence ID" value="NZ_RPFJ01000015.1"/>
</dbReference>
<dbReference type="SUPFAM" id="SSF55681">
    <property type="entry name" value="Class II aaRS and biotin synthetases"/>
    <property type="match status" value="1"/>
</dbReference>
<dbReference type="PROSITE" id="PS50862">
    <property type="entry name" value="AA_TRNA_LIGASE_II"/>
    <property type="match status" value="1"/>
</dbReference>
<evidence type="ECO:0000256" key="3">
    <source>
        <dbReference type="ARBA" id="ARBA00022741"/>
    </source>
</evidence>
<dbReference type="InterPro" id="IPR012340">
    <property type="entry name" value="NA-bd_OB-fold"/>
</dbReference>
<dbReference type="GO" id="GO:0003676">
    <property type="term" value="F:nucleic acid binding"/>
    <property type="evidence" value="ECO:0007669"/>
    <property type="project" value="InterPro"/>
</dbReference>
<dbReference type="InterPro" id="IPR004522">
    <property type="entry name" value="Asn-tRNA-ligase"/>
</dbReference>
<dbReference type="Gene3D" id="3.30.930.10">
    <property type="entry name" value="Bira Bifunctional Protein, Domain 2"/>
    <property type="match status" value="1"/>
</dbReference>
<dbReference type="InterPro" id="IPR004364">
    <property type="entry name" value="Aa-tRNA-synt_II"/>
</dbReference>
<dbReference type="AlphaFoldDB" id="A0A3N4NHI6"/>
<dbReference type="Pfam" id="PF00152">
    <property type="entry name" value="tRNA-synt_2"/>
    <property type="match status" value="1"/>
</dbReference>
<dbReference type="InterPro" id="IPR004365">
    <property type="entry name" value="NA-bd_OB_tRNA"/>
</dbReference>
<sequence length="476" mass="54987">MQKSIAELLQEETFLQEVTVKGWVRTFRANRFIALNDGSTINNIQCVVDFENTDENILKRITTGAAISISGILKESLGKGQRIEIEVKNIEILGDSNPEEYPIQPKKHSFEFLRENAHLRVRTNTFSAVMRVRSALSFAVHKYFTENGFYNFHAPIITGSDAEGAGEMFRVTTMNPEKIQKDENGNVDYTRDFFGKETNLTVSGQLEAETYAMALGKVYTFGPTFRAENSNTTRHLAEFWMIEPEMAFYDLDANMDLAEDFIKNVIKYVLENCKDDLEFLDQRYTKEEQSKPQQQRSEMTLLEKLNFVVDNNFKRVTYTEAIDILRNCKPNKKKKFQFIINEWGADLQSEHERYLVEKHFKCPVILFDYPANIKAFYMRLNDDGKTVRAMDVLFPGIGEIVGGSQREERLDVLKEKIKTLGIDEKELWWYLDLRKFGTAVHSGFGLGFERLVQFTTGMGNIRDVIPFPRTPQNAEF</sequence>
<evidence type="ECO:0000256" key="5">
    <source>
        <dbReference type="ARBA" id="ARBA00022917"/>
    </source>
</evidence>
<keyword evidence="10" id="KW-1185">Reference proteome</keyword>
<dbReference type="EMBL" id="RPFJ01000015">
    <property type="protein sequence ID" value="RPD95834.1"/>
    <property type="molecule type" value="Genomic_DNA"/>
</dbReference>